<evidence type="ECO:0000313" key="3">
    <source>
        <dbReference type="Proteomes" id="UP001629113"/>
    </source>
</evidence>
<dbReference type="Proteomes" id="UP001629113">
    <property type="component" value="Unassembled WGS sequence"/>
</dbReference>
<keyword evidence="3" id="KW-1185">Reference proteome</keyword>
<protein>
    <submittedName>
        <fullName evidence="2">Short-chain dehydrogenase</fullName>
    </submittedName>
</protein>
<dbReference type="PANTHER" id="PTHR43157:SF35">
    <property type="entry name" value="DEHYDROGENASE_REDUCTASE FAMILY PROTEIN, PUTATIVE-RELATED"/>
    <property type="match status" value="1"/>
</dbReference>
<evidence type="ECO:0000256" key="1">
    <source>
        <dbReference type="ARBA" id="ARBA00023002"/>
    </source>
</evidence>
<name>A0ABR4P1R5_9HELO</name>
<dbReference type="InterPro" id="IPR036291">
    <property type="entry name" value="NAD(P)-bd_dom_sf"/>
</dbReference>
<dbReference type="InterPro" id="IPR002347">
    <property type="entry name" value="SDR_fam"/>
</dbReference>
<accession>A0ABR4P1R5</accession>
<sequence>MIASKDMPALPKNFAKVFWNNQFRVRIPLPTRERFSSLKGKVAIVTGANSGLGFESARQLLALGLSHLVVAVRSIEKGNAAAARLRQPYPEAIVHVWFLDMESYDSIQAFVRRCESELPRIDYAILNAGLAPVNFDKSRSTGHEVAMQVNHISTALLTMLLLPVFTAKSVPGNPVRLTVINSIMAHLSKFPNRDQRPLLPSFDNTDITRWEPSERYGVSKLLAQLFLVKLTELIKTDHVIINMVDPGLTKGTDLAREARGALWIASKAFSSIAGRPVDRGAATYIDALLGHGRESHGCFLMNTQVSPLAAFYYTTDGRVVQEQVWKETLEELKFAHVEEILASLT</sequence>
<comment type="caution">
    <text evidence="2">The sequence shown here is derived from an EMBL/GenBank/DDBJ whole genome shotgun (WGS) entry which is preliminary data.</text>
</comment>
<keyword evidence="1" id="KW-0560">Oxidoreductase</keyword>
<dbReference type="SUPFAM" id="SSF51735">
    <property type="entry name" value="NAD(P)-binding Rossmann-fold domains"/>
    <property type="match status" value="1"/>
</dbReference>
<dbReference type="Pfam" id="PF00106">
    <property type="entry name" value="adh_short"/>
    <property type="match status" value="1"/>
</dbReference>
<gene>
    <name evidence="2" type="ORF">PVAG01_11238</name>
</gene>
<organism evidence="2 3">
    <name type="scientific">Phlyctema vagabunda</name>
    <dbReference type="NCBI Taxonomy" id="108571"/>
    <lineage>
        <taxon>Eukaryota</taxon>
        <taxon>Fungi</taxon>
        <taxon>Dikarya</taxon>
        <taxon>Ascomycota</taxon>
        <taxon>Pezizomycotina</taxon>
        <taxon>Leotiomycetes</taxon>
        <taxon>Helotiales</taxon>
        <taxon>Dermateaceae</taxon>
        <taxon>Phlyctema</taxon>
    </lineage>
</organism>
<reference evidence="2 3" key="1">
    <citation type="submission" date="2024-06" db="EMBL/GenBank/DDBJ databases">
        <title>Complete genome of Phlyctema vagabunda strain 19-DSS-EL-015.</title>
        <authorList>
            <person name="Fiorenzani C."/>
        </authorList>
    </citation>
    <scope>NUCLEOTIDE SEQUENCE [LARGE SCALE GENOMIC DNA]</scope>
    <source>
        <strain evidence="2 3">19-DSS-EL-015</strain>
    </source>
</reference>
<dbReference type="Gene3D" id="3.40.50.720">
    <property type="entry name" value="NAD(P)-binding Rossmann-like Domain"/>
    <property type="match status" value="1"/>
</dbReference>
<proteinExistence type="predicted"/>
<dbReference type="PANTHER" id="PTHR43157">
    <property type="entry name" value="PHOSPHATIDYLINOSITOL-GLYCAN BIOSYNTHESIS CLASS F PROTEIN-RELATED"/>
    <property type="match status" value="1"/>
</dbReference>
<evidence type="ECO:0000313" key="2">
    <source>
        <dbReference type="EMBL" id="KAL3417238.1"/>
    </source>
</evidence>
<dbReference type="EMBL" id="JBFCZG010000011">
    <property type="protein sequence ID" value="KAL3417238.1"/>
    <property type="molecule type" value="Genomic_DNA"/>
</dbReference>
<dbReference type="PRINTS" id="PR00081">
    <property type="entry name" value="GDHRDH"/>
</dbReference>